<dbReference type="Proteomes" id="UP000054561">
    <property type="component" value="Unassembled WGS sequence"/>
</dbReference>
<sequence length="130" mass="15185">MTICKSKYKNTGTEDDKLLFKTCTESTEYLHLYFRELKEHLITHRKYEELFNFCYVTLKNIKNPAISRTTALKVIGIAFTLNPKSADLPVSKDIITYAYKLLKRNKEGTNRKYITYFGHSTNKEKDSLVS</sequence>
<gene>
    <name evidence="1" type="ORF">AK88_02791</name>
</gene>
<protein>
    <submittedName>
        <fullName evidence="1">Uncharacterized protein</fullName>
    </submittedName>
</protein>
<keyword evidence="2" id="KW-1185">Reference proteome</keyword>
<dbReference type="OMA" id="SYRMQDM"/>
<evidence type="ECO:0000313" key="1">
    <source>
        <dbReference type="EMBL" id="KJP87623.1"/>
    </source>
</evidence>
<name>A0A0D9QL09_PLAFR</name>
<organism evidence="1 2">
    <name type="scientific">Plasmodium fragile</name>
    <dbReference type="NCBI Taxonomy" id="5857"/>
    <lineage>
        <taxon>Eukaryota</taxon>
        <taxon>Sar</taxon>
        <taxon>Alveolata</taxon>
        <taxon>Apicomplexa</taxon>
        <taxon>Aconoidasida</taxon>
        <taxon>Haemosporida</taxon>
        <taxon>Plasmodiidae</taxon>
        <taxon>Plasmodium</taxon>
        <taxon>Plasmodium (Plasmodium)</taxon>
    </lineage>
</organism>
<dbReference type="GeneID" id="24268105"/>
<dbReference type="VEuPathDB" id="PlasmoDB:AK88_02791"/>
<dbReference type="AlphaFoldDB" id="A0A0D9QL09"/>
<dbReference type="RefSeq" id="XP_012335837.1">
    <property type="nucleotide sequence ID" value="XM_012480414.1"/>
</dbReference>
<feature type="non-terminal residue" evidence="1">
    <location>
        <position position="130"/>
    </location>
</feature>
<dbReference type="OrthoDB" id="413467at2759"/>
<dbReference type="EMBL" id="KQ001672">
    <property type="protein sequence ID" value="KJP87623.1"/>
    <property type="molecule type" value="Genomic_DNA"/>
</dbReference>
<evidence type="ECO:0000313" key="2">
    <source>
        <dbReference type="Proteomes" id="UP000054561"/>
    </source>
</evidence>
<reference evidence="1 2" key="1">
    <citation type="submission" date="2014-03" db="EMBL/GenBank/DDBJ databases">
        <title>The Genome Sequence of Plasmodium fragile nilgiri.</title>
        <authorList>
            <consortium name="The Broad Institute Genomics Platform"/>
            <consortium name="The Broad Institute Genome Sequencing Center for Infectious Disease"/>
            <person name="Neafsey D."/>
            <person name="Duraisingh M."/>
            <person name="Young S.K."/>
            <person name="Zeng Q."/>
            <person name="Gargeya S."/>
            <person name="Abouelleil A."/>
            <person name="Alvarado L."/>
            <person name="Chapman S.B."/>
            <person name="Gainer-Dewar J."/>
            <person name="Goldberg J."/>
            <person name="Griggs A."/>
            <person name="Gujja S."/>
            <person name="Hansen M."/>
            <person name="Howarth C."/>
            <person name="Imamovic A."/>
            <person name="Larimer J."/>
            <person name="Pearson M."/>
            <person name="Poon T.W."/>
            <person name="Priest M."/>
            <person name="Roberts A."/>
            <person name="Saif S."/>
            <person name="Shea T."/>
            <person name="Sykes S."/>
            <person name="Wortman J."/>
            <person name="Nusbaum C."/>
            <person name="Birren B."/>
        </authorList>
    </citation>
    <scope>NUCLEOTIDE SEQUENCE [LARGE SCALE GENOMIC DNA]</scope>
    <source>
        <strain evidence="2">nilgiri</strain>
    </source>
</reference>
<accession>A0A0D9QL09</accession>
<proteinExistence type="predicted"/>